<dbReference type="Proteomes" id="UP000010105">
    <property type="component" value="Chromosome 1"/>
</dbReference>
<name>K0DPG0_9BURK</name>
<dbReference type="PATRIC" id="fig|1229205.11.peg.2784"/>
<evidence type="ECO:0000259" key="1">
    <source>
        <dbReference type="Pfam" id="PF18057"/>
    </source>
</evidence>
<gene>
    <name evidence="2" type="ORF">BUPH_02976</name>
</gene>
<dbReference type="HOGENOM" id="CLU_1977367_0_0_4"/>
<proteinExistence type="predicted"/>
<dbReference type="EMBL" id="CP003863">
    <property type="protein sequence ID" value="AFT86552.1"/>
    <property type="molecule type" value="Genomic_DNA"/>
</dbReference>
<dbReference type="eggNOG" id="ENOG5033X0X">
    <property type="taxonomic scope" value="Bacteria"/>
</dbReference>
<evidence type="ECO:0000313" key="3">
    <source>
        <dbReference type="Proteomes" id="UP000010105"/>
    </source>
</evidence>
<sequence length="134" mass="15117">MRSTPENQMRPDTADRFDKEFAPRIAEAIAACFATTVHTEVLPYGGPGRPTRLHIHAAALEHIAHYAHPLNLYLTWDSDEIERLMKDEGQARFARYLAALPRKLAAWRHARELDFASHTQAEPVALIGGLDFES</sequence>
<protein>
    <recommendedName>
        <fullName evidence="1">DUF5594 domain-containing protein</fullName>
    </recommendedName>
</protein>
<dbReference type="KEGG" id="bpx:BUPH_02976"/>
<organism evidence="2 3">
    <name type="scientific">Paraburkholderia phenoliruptrix BR3459a</name>
    <dbReference type="NCBI Taxonomy" id="1229205"/>
    <lineage>
        <taxon>Bacteria</taxon>
        <taxon>Pseudomonadati</taxon>
        <taxon>Pseudomonadota</taxon>
        <taxon>Betaproteobacteria</taxon>
        <taxon>Burkholderiales</taxon>
        <taxon>Burkholderiaceae</taxon>
        <taxon>Paraburkholderia</taxon>
    </lineage>
</organism>
<feature type="domain" description="DUF5594" evidence="1">
    <location>
        <begin position="11"/>
        <end position="133"/>
    </location>
</feature>
<evidence type="ECO:0000313" key="2">
    <source>
        <dbReference type="EMBL" id="AFT86552.1"/>
    </source>
</evidence>
<dbReference type="InterPro" id="IPR040953">
    <property type="entry name" value="DUF5594"/>
</dbReference>
<dbReference type="Pfam" id="PF18057">
    <property type="entry name" value="DUF5594"/>
    <property type="match status" value="1"/>
</dbReference>
<accession>K0DPG0</accession>
<reference evidence="2 3" key="1">
    <citation type="journal article" date="2012" name="J. Bacteriol.">
        <title>Complete Genome Sequence of Burkholderia phenoliruptrix BR3459a (CLA1), a Heat-Tolerant, Nitrogen-Fixing Symbiont of Mimosa flocculosa.</title>
        <authorList>
            <person name="de Oliveira Cunha C."/>
            <person name="Goda Zuleta L.F."/>
            <person name="Paula de Almeida L.G."/>
            <person name="Prioli Ciapina L."/>
            <person name="Lustrino Borges W."/>
            <person name="Pitard R.M."/>
            <person name="Baldani J.I."/>
            <person name="Straliotto R."/>
            <person name="de Faria S.M."/>
            <person name="Hungria M."/>
            <person name="Sousa Cavada B."/>
            <person name="Mercante F.M."/>
            <person name="Ribeiro de Vasconcelos A.T."/>
        </authorList>
    </citation>
    <scope>NUCLEOTIDE SEQUENCE [LARGE SCALE GENOMIC DNA]</scope>
    <source>
        <strain evidence="2 3">BR3459a</strain>
    </source>
</reference>
<dbReference type="AlphaFoldDB" id="K0DPG0"/>